<organism evidence="2 3">
    <name type="scientific">Lysobacter auxotrophicus</name>
    <dbReference type="NCBI Taxonomy" id="2992573"/>
    <lineage>
        <taxon>Bacteria</taxon>
        <taxon>Pseudomonadati</taxon>
        <taxon>Pseudomonadota</taxon>
        <taxon>Gammaproteobacteria</taxon>
        <taxon>Lysobacterales</taxon>
        <taxon>Lysobacteraceae</taxon>
        <taxon>Lysobacter</taxon>
    </lineage>
</organism>
<proteinExistence type="predicted"/>
<keyword evidence="1" id="KW-0472">Membrane</keyword>
<evidence type="ECO:0000313" key="2">
    <source>
        <dbReference type="EMBL" id="BDU16043.1"/>
    </source>
</evidence>
<feature type="transmembrane region" description="Helical" evidence="1">
    <location>
        <begin position="36"/>
        <end position="53"/>
    </location>
</feature>
<gene>
    <name evidence="2" type="ORF">LA521A_12440</name>
</gene>
<reference evidence="2 3" key="1">
    <citation type="journal article" date="2023" name="Int. J. Syst. Evol. Microbiol.">
        <title>Physiological and genomic analyses of cobalamin (vitamin B12)-auxotrophy of Lysobacter auxotrophicus sp. nov., a methionine-auxotrophic chitinolytic bacterium isolated from chitin-treated soil.</title>
        <authorList>
            <person name="Saito A."/>
            <person name="Dohra H."/>
            <person name="Hamada M."/>
            <person name="Moriuchi R."/>
            <person name="Kotsuchibashi Y."/>
            <person name="Mori K."/>
        </authorList>
    </citation>
    <scope>NUCLEOTIDE SEQUENCE [LARGE SCALE GENOMIC DNA]</scope>
    <source>
        <strain evidence="2 3">5-21a</strain>
    </source>
</reference>
<dbReference type="EMBL" id="AP027041">
    <property type="protein sequence ID" value="BDU16043.1"/>
    <property type="molecule type" value="Genomic_DNA"/>
</dbReference>
<keyword evidence="1" id="KW-0812">Transmembrane</keyword>
<protein>
    <submittedName>
        <fullName evidence="2">Uncharacterized protein</fullName>
    </submittedName>
</protein>
<accession>A0ABN6UIA4</accession>
<keyword evidence="3" id="KW-1185">Reference proteome</keyword>
<evidence type="ECO:0000256" key="1">
    <source>
        <dbReference type="SAM" id="Phobius"/>
    </source>
</evidence>
<evidence type="ECO:0000313" key="3">
    <source>
        <dbReference type="Proteomes" id="UP001317822"/>
    </source>
</evidence>
<dbReference type="RefSeq" id="WP_281781460.1">
    <property type="nucleotide sequence ID" value="NZ_AP027041.1"/>
</dbReference>
<feature type="transmembrane region" description="Helical" evidence="1">
    <location>
        <begin position="118"/>
        <end position="141"/>
    </location>
</feature>
<keyword evidence="1" id="KW-1133">Transmembrane helix</keyword>
<feature type="transmembrane region" description="Helical" evidence="1">
    <location>
        <begin position="91"/>
        <end position="112"/>
    </location>
</feature>
<sequence length="161" mass="17206">MRHRFSGRLIASLHVLALTAISVVFAKNGAMWAPVALYLSGAVLLWFASLPGTQRLHGPRWINRDLARGLARHGAGHGGYARRRDWDRAGLNARLLLQFVCLVCTGLALIVASGSSLLLAFLAGASFSLGVEGGFAAFGTGDEAVLRRHRRSVVAPDHGEP</sequence>
<name>A0ABN6UIA4_9GAMM</name>
<dbReference type="Proteomes" id="UP001317822">
    <property type="component" value="Chromosome"/>
</dbReference>